<keyword evidence="2" id="KW-1185">Reference proteome</keyword>
<dbReference type="EMBL" id="JBBKAM010000005">
    <property type="protein sequence ID" value="MEJ8646443.1"/>
    <property type="molecule type" value="Genomic_DNA"/>
</dbReference>
<dbReference type="Proteomes" id="UP001382904">
    <property type="component" value="Unassembled WGS sequence"/>
</dbReference>
<reference evidence="1 2" key="1">
    <citation type="submission" date="2024-03" db="EMBL/GenBank/DDBJ databases">
        <title>Novel Streptomyces species of biotechnological and ecological value are a feature of Machair soil.</title>
        <authorList>
            <person name="Prole J.R."/>
            <person name="Goodfellow M."/>
            <person name="Allenby N."/>
            <person name="Ward A.C."/>
        </authorList>
    </citation>
    <scope>NUCLEOTIDE SEQUENCE [LARGE SCALE GENOMIC DNA]</scope>
    <source>
        <strain evidence="1 2">MS1.HAVA.3</strain>
    </source>
</reference>
<comment type="caution">
    <text evidence="1">The sequence shown here is derived from an EMBL/GenBank/DDBJ whole genome shotgun (WGS) entry which is preliminary data.</text>
</comment>
<evidence type="ECO:0000313" key="2">
    <source>
        <dbReference type="Proteomes" id="UP001382904"/>
    </source>
</evidence>
<proteinExistence type="predicted"/>
<accession>A0ABU8UEX4</accession>
<gene>
    <name evidence="1" type="ORF">WKI68_44590</name>
</gene>
<protein>
    <submittedName>
        <fullName evidence="1">Uncharacterized protein</fullName>
    </submittedName>
</protein>
<name>A0ABU8UEX4_9ACTN</name>
<sequence>MLWEIYERHAPDGAYFLDLPRMPAENHVLEHLAVQARGQDVPVPSYENTRTRFAEQSAQTQVDFNNVRVRNGTIQLLAAAEDRSLRTDSLSDALLDNLVADARRPVICLDGFETCAQPMRDWLGRNLLPKLLSRRVVSVFVAGRQLPILSRPYVSAVHTLVLPPFDVQAVQEWIETLGFASLKEEAATIQQMHGGVPELIDEFFRLHIEPAEPGPGHVQGHPDDGRDG</sequence>
<evidence type="ECO:0000313" key="1">
    <source>
        <dbReference type="EMBL" id="MEJ8646443.1"/>
    </source>
</evidence>
<organism evidence="1 2">
    <name type="scientific">Streptomyces caledonius</name>
    <dbReference type="NCBI Taxonomy" id="3134107"/>
    <lineage>
        <taxon>Bacteria</taxon>
        <taxon>Bacillati</taxon>
        <taxon>Actinomycetota</taxon>
        <taxon>Actinomycetes</taxon>
        <taxon>Kitasatosporales</taxon>
        <taxon>Streptomycetaceae</taxon>
        <taxon>Streptomyces</taxon>
    </lineage>
</organism>